<gene>
    <name evidence="1" type="ORF">TtJL18_2402</name>
</gene>
<evidence type="ECO:0000313" key="2">
    <source>
        <dbReference type="Proteomes" id="UP000007388"/>
    </source>
</evidence>
<keyword evidence="1" id="KW-0614">Plasmid</keyword>
<sequence>MRIEKLVIAVRELSYPGRLNPGLCDVDIYALPTGEALVILRDQGNHQGPSVINAIEQVASLVKERFLTPLGVHGPITWLEWSRRAIVSWAPISEVVWGDPVKLLYPQWHDPAPGALQTLLGRFGALEDFRRWMKEGTIHPSNAKGI</sequence>
<name>H9ZV67_THETH</name>
<proteinExistence type="predicted"/>
<dbReference type="Proteomes" id="UP000007388">
    <property type="component" value="Plasmid pTTJL1802"/>
</dbReference>
<dbReference type="HOGENOM" id="CLU_147340_0_0_0"/>
<dbReference type="AlphaFoldDB" id="H9ZV67"/>
<dbReference type="EMBL" id="CP003254">
    <property type="protein sequence ID" value="AFH40227.1"/>
    <property type="molecule type" value="Genomic_DNA"/>
</dbReference>
<organism evidence="1 2">
    <name type="scientific">Thermus thermophilus JL-18</name>
    <dbReference type="NCBI Taxonomy" id="798128"/>
    <lineage>
        <taxon>Bacteria</taxon>
        <taxon>Thermotogati</taxon>
        <taxon>Deinococcota</taxon>
        <taxon>Deinococci</taxon>
        <taxon>Thermales</taxon>
        <taxon>Thermaceae</taxon>
        <taxon>Thermus</taxon>
    </lineage>
</organism>
<dbReference type="KEGG" id="ttl:TtJL18_2402"/>
<protein>
    <submittedName>
        <fullName evidence="1">Uncharacterized protein</fullName>
    </submittedName>
</protein>
<evidence type="ECO:0000313" key="1">
    <source>
        <dbReference type="EMBL" id="AFH40227.1"/>
    </source>
</evidence>
<reference evidence="1 2" key="1">
    <citation type="journal article" date="2013" name="Genome Announc.">
        <title>Whole Genome Sequencing of Thermus oshimai JL-2 and Thermus thermophilus JL-18, Incomplete Denitrifiers from the United States Great Basin.</title>
        <authorList>
            <person name="Murugapiran S.K."/>
            <person name="Huntemann M."/>
            <person name="Wei C.L."/>
            <person name="Han J."/>
            <person name="Detter J.C."/>
            <person name="Han C.S."/>
            <person name="Erkkila T.H."/>
            <person name="Teshima H."/>
            <person name="Chen A."/>
            <person name="Kyrpides N."/>
            <person name="Mavrommatis K."/>
            <person name="Markowitz V."/>
            <person name="Szeto E."/>
            <person name="Ivanova N."/>
            <person name="Pagani I."/>
            <person name="Lam J."/>
            <person name="McDonald A.I."/>
            <person name="Dodsworth J.A."/>
            <person name="Pati A."/>
            <person name="Goodwin L."/>
            <person name="Peters L."/>
            <person name="Pitluck S."/>
            <person name="Woyke T."/>
            <person name="Hedlund B.P."/>
        </authorList>
    </citation>
    <scope>NUCLEOTIDE SEQUENCE [LARGE SCALE GENOMIC DNA]</scope>
    <source>
        <strain evidence="1 2">JL-18</strain>
        <plasmid evidence="1 2">pTTJL1802</plasmid>
    </source>
</reference>
<geneLocation type="plasmid" evidence="1 2">
    <name>pTTJL1802</name>
</geneLocation>
<dbReference type="RefSeq" id="WP_014632252.1">
    <property type="nucleotide sequence ID" value="NC_017590.1"/>
</dbReference>
<accession>H9ZV67</accession>